<reference evidence="2" key="1">
    <citation type="journal article" date="2019" name="Int. J. Syst. Evol. Microbiol.">
        <title>The Global Catalogue of Microorganisms (GCM) 10K type strain sequencing project: providing services to taxonomists for standard genome sequencing and annotation.</title>
        <authorList>
            <consortium name="The Broad Institute Genomics Platform"/>
            <consortium name="The Broad Institute Genome Sequencing Center for Infectious Disease"/>
            <person name="Wu L."/>
            <person name="Ma J."/>
        </authorList>
    </citation>
    <scope>NUCLEOTIDE SEQUENCE [LARGE SCALE GENOMIC DNA]</scope>
    <source>
        <strain evidence="2">JCM 17525</strain>
    </source>
</reference>
<evidence type="ECO:0000313" key="1">
    <source>
        <dbReference type="EMBL" id="GAA3774632.1"/>
    </source>
</evidence>
<sequence length="124" mass="13795">MKKGLIIISTLVIIGFLGFKLLGSLVINNTEKSSCVTETRTITKIEEATSYDITFETTSGQRYYINRGLERGLNLDSLNAKVLNKTVTLHLPKLWTGVSSHISQLAIGDTIIFTEFKNNNITED</sequence>
<accession>A0ABP7GUV0</accession>
<protein>
    <recommendedName>
        <fullName evidence="3">Cyclophilin-like domain-containing protein</fullName>
    </recommendedName>
</protein>
<comment type="caution">
    <text evidence="1">The sequence shown here is derived from an EMBL/GenBank/DDBJ whole genome shotgun (WGS) entry which is preliminary data.</text>
</comment>
<dbReference type="Proteomes" id="UP001501456">
    <property type="component" value="Unassembled WGS sequence"/>
</dbReference>
<evidence type="ECO:0008006" key="3">
    <source>
        <dbReference type="Google" id="ProtNLM"/>
    </source>
</evidence>
<name>A0ABP7GUV0_9FLAO</name>
<dbReference type="RefSeq" id="WP_344726424.1">
    <property type="nucleotide sequence ID" value="NZ_BAABBI010000001.1"/>
</dbReference>
<proteinExistence type="predicted"/>
<gene>
    <name evidence="1" type="ORF">GCM10022271_03440</name>
</gene>
<organism evidence="1 2">
    <name type="scientific">Corallibacter vietnamensis</name>
    <dbReference type="NCBI Taxonomy" id="904130"/>
    <lineage>
        <taxon>Bacteria</taxon>
        <taxon>Pseudomonadati</taxon>
        <taxon>Bacteroidota</taxon>
        <taxon>Flavobacteriia</taxon>
        <taxon>Flavobacteriales</taxon>
        <taxon>Flavobacteriaceae</taxon>
        <taxon>Corallibacter</taxon>
    </lineage>
</organism>
<evidence type="ECO:0000313" key="2">
    <source>
        <dbReference type="Proteomes" id="UP001501456"/>
    </source>
</evidence>
<dbReference type="EMBL" id="BAABBI010000001">
    <property type="protein sequence ID" value="GAA3774632.1"/>
    <property type="molecule type" value="Genomic_DNA"/>
</dbReference>
<keyword evidence="2" id="KW-1185">Reference proteome</keyword>